<dbReference type="PROSITE" id="PS51755">
    <property type="entry name" value="OMPR_PHOB"/>
    <property type="match status" value="1"/>
</dbReference>
<evidence type="ECO:0000256" key="7">
    <source>
        <dbReference type="PROSITE-ProRule" id="PRU01091"/>
    </source>
</evidence>
<dbReference type="PANTHER" id="PTHR48111:SF4">
    <property type="entry name" value="DNA-BINDING DUAL TRANSCRIPTIONAL REGULATOR OMPR"/>
    <property type="match status" value="1"/>
</dbReference>
<dbReference type="InterPro" id="IPR016032">
    <property type="entry name" value="Sig_transdc_resp-reg_C-effctor"/>
</dbReference>
<dbReference type="InterPro" id="IPR039420">
    <property type="entry name" value="WalR-like"/>
</dbReference>
<feature type="DNA-binding region" description="OmpR/PhoB-type" evidence="7">
    <location>
        <begin position="132"/>
        <end position="231"/>
    </location>
</feature>
<keyword evidence="4 7" id="KW-0238">DNA-binding</keyword>
<keyword evidence="2" id="KW-0902">Two-component regulatory system</keyword>
<organism evidence="10 11">
    <name type="scientific">Luteimonas fraxinea</name>
    <dbReference type="NCBI Taxonomy" id="2901869"/>
    <lineage>
        <taxon>Bacteria</taxon>
        <taxon>Pseudomonadati</taxon>
        <taxon>Pseudomonadota</taxon>
        <taxon>Gammaproteobacteria</taxon>
        <taxon>Lysobacterales</taxon>
        <taxon>Lysobacteraceae</taxon>
        <taxon>Luteimonas</taxon>
    </lineage>
</organism>
<dbReference type="Proteomes" id="UP001430360">
    <property type="component" value="Unassembled WGS sequence"/>
</dbReference>
<keyword evidence="1 6" id="KW-0597">Phosphoprotein</keyword>
<comment type="caution">
    <text evidence="10">The sequence shown here is derived from an EMBL/GenBank/DDBJ whole genome shotgun (WGS) entry which is preliminary data.</text>
</comment>
<dbReference type="CDD" id="cd00383">
    <property type="entry name" value="trans_reg_C"/>
    <property type="match status" value="1"/>
</dbReference>
<dbReference type="SUPFAM" id="SSF46894">
    <property type="entry name" value="C-terminal effector domain of the bipartite response regulators"/>
    <property type="match status" value="1"/>
</dbReference>
<keyword evidence="3" id="KW-0805">Transcription regulation</keyword>
<proteinExistence type="predicted"/>
<dbReference type="Gene3D" id="6.10.250.690">
    <property type="match status" value="1"/>
</dbReference>
<evidence type="ECO:0000259" key="8">
    <source>
        <dbReference type="PROSITE" id="PS50110"/>
    </source>
</evidence>
<name>A0ABS8UH45_9GAMM</name>
<gene>
    <name evidence="10" type="ORF">LTT95_14015</name>
</gene>
<dbReference type="SMART" id="SM00448">
    <property type="entry name" value="REC"/>
    <property type="match status" value="1"/>
</dbReference>
<evidence type="ECO:0000256" key="6">
    <source>
        <dbReference type="PROSITE-ProRule" id="PRU00169"/>
    </source>
</evidence>
<dbReference type="PANTHER" id="PTHR48111">
    <property type="entry name" value="REGULATOR OF RPOS"/>
    <property type="match status" value="1"/>
</dbReference>
<feature type="domain" description="OmpR/PhoB-type" evidence="9">
    <location>
        <begin position="132"/>
        <end position="231"/>
    </location>
</feature>
<dbReference type="InterPro" id="IPR001867">
    <property type="entry name" value="OmpR/PhoB-type_DNA-bd"/>
</dbReference>
<feature type="domain" description="Response regulatory" evidence="8">
    <location>
        <begin position="4"/>
        <end position="116"/>
    </location>
</feature>
<dbReference type="InterPro" id="IPR001789">
    <property type="entry name" value="Sig_transdc_resp-reg_receiver"/>
</dbReference>
<reference evidence="10" key="2">
    <citation type="journal article" date="2022" name="Syst. Appl. Microbiol.">
        <title>Physiological and genomic characterisation of Luteimonas fraxinea sp. nov., a bacterial species associated with trees tolerant to ash dieback.</title>
        <authorList>
            <person name="Ulrich K."/>
            <person name="Becker R."/>
            <person name="Behrendt U."/>
            <person name="Kube M."/>
            <person name="Schneck V."/>
            <person name="Ulrich A."/>
        </authorList>
    </citation>
    <scope>NUCLEOTIDE SEQUENCE</scope>
    <source>
        <strain evidence="10">A1P009</strain>
    </source>
</reference>
<evidence type="ECO:0000256" key="3">
    <source>
        <dbReference type="ARBA" id="ARBA00023015"/>
    </source>
</evidence>
<feature type="modified residue" description="4-aspartylphosphate" evidence="6">
    <location>
        <position position="53"/>
    </location>
</feature>
<keyword evidence="5" id="KW-0804">Transcription</keyword>
<dbReference type="Pfam" id="PF00072">
    <property type="entry name" value="Response_reg"/>
    <property type="match status" value="1"/>
</dbReference>
<dbReference type="SMART" id="SM00862">
    <property type="entry name" value="Trans_reg_C"/>
    <property type="match status" value="1"/>
</dbReference>
<accession>A0ABS8UH45</accession>
<dbReference type="Gene3D" id="1.10.10.10">
    <property type="entry name" value="Winged helix-like DNA-binding domain superfamily/Winged helix DNA-binding domain"/>
    <property type="match status" value="1"/>
</dbReference>
<evidence type="ECO:0000256" key="5">
    <source>
        <dbReference type="ARBA" id="ARBA00023163"/>
    </source>
</evidence>
<keyword evidence="11" id="KW-1185">Reference proteome</keyword>
<sequence>MTQRIIIVDDDQSVREALIDFLASQGFSAWGAVDGRNLDAVLIEIVPDLVILDVMLPGENGVAICKRLVDQRIPVLMLSALGSTPDRVLGLEGGADDYIAKPFDPRELLARVRSVLRRDLRAAERDTKSHSTSDYRFGAWCFDVEEKVLLDPQGSELRLTLGELSLLTAFVRNPNKLLSRSRLQDLVQGPGSESFDRAVDLAVSRLRRKLAERDEAVIIETVRGEGYRFRPSVSRP</sequence>
<evidence type="ECO:0000256" key="2">
    <source>
        <dbReference type="ARBA" id="ARBA00023012"/>
    </source>
</evidence>
<dbReference type="RefSeq" id="WP_232137219.1">
    <property type="nucleotide sequence ID" value="NZ_CP089507.1"/>
</dbReference>
<evidence type="ECO:0000313" key="11">
    <source>
        <dbReference type="Proteomes" id="UP001430360"/>
    </source>
</evidence>
<evidence type="ECO:0000256" key="1">
    <source>
        <dbReference type="ARBA" id="ARBA00022553"/>
    </source>
</evidence>
<evidence type="ECO:0000313" key="10">
    <source>
        <dbReference type="EMBL" id="MCD9098056.1"/>
    </source>
</evidence>
<dbReference type="EMBL" id="JAJQKU010000004">
    <property type="protein sequence ID" value="MCD9098056.1"/>
    <property type="molecule type" value="Genomic_DNA"/>
</dbReference>
<evidence type="ECO:0000259" key="9">
    <source>
        <dbReference type="PROSITE" id="PS51755"/>
    </source>
</evidence>
<dbReference type="PROSITE" id="PS50110">
    <property type="entry name" value="RESPONSE_REGULATORY"/>
    <property type="match status" value="1"/>
</dbReference>
<reference evidence="10" key="1">
    <citation type="submission" date="2021-12" db="EMBL/GenBank/DDBJ databases">
        <authorList>
            <person name="Ulrich A."/>
        </authorList>
    </citation>
    <scope>NUCLEOTIDE SEQUENCE</scope>
    <source>
        <strain evidence="10">A1P009</strain>
    </source>
</reference>
<evidence type="ECO:0000256" key="4">
    <source>
        <dbReference type="ARBA" id="ARBA00023125"/>
    </source>
</evidence>
<dbReference type="SUPFAM" id="SSF52172">
    <property type="entry name" value="CheY-like"/>
    <property type="match status" value="1"/>
</dbReference>
<dbReference type="InterPro" id="IPR036388">
    <property type="entry name" value="WH-like_DNA-bd_sf"/>
</dbReference>
<dbReference type="Pfam" id="PF00486">
    <property type="entry name" value="Trans_reg_C"/>
    <property type="match status" value="1"/>
</dbReference>
<dbReference type="InterPro" id="IPR011006">
    <property type="entry name" value="CheY-like_superfamily"/>
</dbReference>
<dbReference type="Gene3D" id="3.40.50.2300">
    <property type="match status" value="1"/>
</dbReference>
<protein>
    <submittedName>
        <fullName evidence="10">Response regulator transcription factor</fullName>
    </submittedName>
</protein>